<comment type="similarity">
    <text evidence="2 7">Belongs to the PyrI family.</text>
</comment>
<proteinExistence type="inferred from homology"/>
<evidence type="ECO:0000256" key="7">
    <source>
        <dbReference type="HAMAP-Rule" id="MF_00002"/>
    </source>
</evidence>
<comment type="subunit">
    <text evidence="7">Contains catalytic and regulatory chains.</text>
</comment>
<dbReference type="InterPro" id="IPR020545">
    <property type="entry name" value="Asp_carbamoyltransf_reg_N"/>
</dbReference>
<evidence type="ECO:0000256" key="5">
    <source>
        <dbReference type="ARBA" id="ARBA00022833"/>
    </source>
</evidence>
<keyword evidence="4 7" id="KW-0479">Metal-binding</keyword>
<evidence type="ECO:0000256" key="4">
    <source>
        <dbReference type="ARBA" id="ARBA00022723"/>
    </source>
</evidence>
<dbReference type="Pfam" id="PF01948">
    <property type="entry name" value="PyrI"/>
    <property type="match status" value="1"/>
</dbReference>
<dbReference type="Proteomes" id="UP000008037">
    <property type="component" value="Chromosome"/>
</dbReference>
<sequence length="156" mass="17523">MQYMSDTSQLLVRRIKDGTVIDHIEAGKALLVLRALSITGKEGNVITVALNVPSSKHGKKDIIKVENRFLETSETNKLALIAPRATINIIRDYKLIEKRKIQLPDSIVGIFKCPNLKCITNSGEEIRSTIDVIDKEKVVLKCRYCARTLSIDELVF</sequence>
<dbReference type="GO" id="GO:0006221">
    <property type="term" value="P:pyrimidine nucleotide biosynthetic process"/>
    <property type="evidence" value="ECO:0007669"/>
    <property type="project" value="UniProtKB-UniRule"/>
</dbReference>
<dbReference type="Pfam" id="PF02748">
    <property type="entry name" value="PyrI_C"/>
    <property type="match status" value="1"/>
</dbReference>
<feature type="domain" description="Aspartate carbamoyltransferase regulatory subunit C-terminal" evidence="9">
    <location>
        <begin position="107"/>
        <end position="153"/>
    </location>
</feature>
<evidence type="ECO:0000256" key="1">
    <source>
        <dbReference type="ARBA" id="ARBA00002565"/>
    </source>
</evidence>
<dbReference type="EMBL" id="CP002408">
    <property type="protein sequence ID" value="AFU60117.1"/>
    <property type="molecule type" value="Genomic_DNA"/>
</dbReference>
<dbReference type="Gene3D" id="3.30.70.140">
    <property type="entry name" value="Aspartate carbamoyltransferase regulatory subunit, N-terminal domain"/>
    <property type="match status" value="1"/>
</dbReference>
<evidence type="ECO:0000313" key="11">
    <source>
        <dbReference type="Proteomes" id="UP000008037"/>
    </source>
</evidence>
<organism evidence="10 11">
    <name type="scientific">Nitrososphaera gargensis (strain Ga9.2)</name>
    <dbReference type="NCBI Taxonomy" id="1237085"/>
    <lineage>
        <taxon>Archaea</taxon>
        <taxon>Nitrososphaerota</taxon>
        <taxon>Nitrososphaeria</taxon>
        <taxon>Nitrososphaerales</taxon>
        <taxon>Nitrososphaeraceae</taxon>
        <taxon>Nitrososphaera</taxon>
    </lineage>
</organism>
<gene>
    <name evidence="7 10" type="primary">pyrI</name>
    <name evidence="10" type="ordered locus">Ngar_c32010</name>
</gene>
<feature type="binding site" evidence="7">
    <location>
        <position position="142"/>
    </location>
    <ligand>
        <name>Zn(2+)</name>
        <dbReference type="ChEBI" id="CHEBI:29105"/>
    </ligand>
</feature>
<dbReference type="NCBIfam" id="TIGR00240">
    <property type="entry name" value="ATCase_reg"/>
    <property type="match status" value="1"/>
</dbReference>
<dbReference type="PANTHER" id="PTHR35805:SF1">
    <property type="entry name" value="ASPARTATE CARBAMOYLTRANSFERASE REGULATORY CHAIN"/>
    <property type="match status" value="1"/>
</dbReference>
<keyword evidence="5 7" id="KW-0862">Zinc</keyword>
<reference evidence="10 11" key="1">
    <citation type="journal article" date="2012" name="Environ. Microbiol.">
        <title>The genome of the ammonia-oxidizing Candidatus Nitrososphaera gargensis: insights into metabolic versatility and environmental adaptations.</title>
        <authorList>
            <person name="Spang A."/>
            <person name="Poehlein A."/>
            <person name="Offre P."/>
            <person name="Zumbragel S."/>
            <person name="Haider S."/>
            <person name="Rychlik N."/>
            <person name="Nowka B."/>
            <person name="Schmeisser C."/>
            <person name="Lebedeva E.V."/>
            <person name="Rattei T."/>
            <person name="Bohm C."/>
            <person name="Schmid M."/>
            <person name="Galushko A."/>
            <person name="Hatzenpichler R."/>
            <person name="Weinmaier T."/>
            <person name="Daniel R."/>
            <person name="Schleper C."/>
            <person name="Spieck E."/>
            <person name="Streit W."/>
            <person name="Wagner M."/>
        </authorList>
    </citation>
    <scope>NUCLEOTIDE SEQUENCE [LARGE SCALE GENOMIC DNA]</scope>
    <source>
        <strain evidence="11">Ga9.2</strain>
    </source>
</reference>
<evidence type="ECO:0000313" key="10">
    <source>
        <dbReference type="EMBL" id="AFU60117.1"/>
    </source>
</evidence>
<dbReference type="InParanoid" id="K0IM94"/>
<evidence type="ECO:0000259" key="8">
    <source>
        <dbReference type="Pfam" id="PF01948"/>
    </source>
</evidence>
<evidence type="ECO:0000256" key="3">
    <source>
        <dbReference type="ARBA" id="ARBA00021764"/>
    </source>
</evidence>
<dbReference type="InterPro" id="IPR036793">
    <property type="entry name" value="Asp_carbatrfase_reg_N_sf"/>
</dbReference>
<dbReference type="HAMAP" id="MF_00002">
    <property type="entry name" value="Asp_carb_tr_reg"/>
    <property type="match status" value="1"/>
</dbReference>
<dbReference type="InterPro" id="IPR002801">
    <property type="entry name" value="Asp_carbamoylTrfase_reg"/>
</dbReference>
<dbReference type="InterPro" id="IPR036792">
    <property type="entry name" value="Asp_carbatrfase_reg_C_sf"/>
</dbReference>
<dbReference type="Gene3D" id="2.30.30.20">
    <property type="entry name" value="Aspartate carbamoyltransferase regulatory subunit, C-terminal domain"/>
    <property type="match status" value="1"/>
</dbReference>
<dbReference type="FunCoup" id="K0IM94">
    <property type="interactions" value="70"/>
</dbReference>
<evidence type="ECO:0000256" key="2">
    <source>
        <dbReference type="ARBA" id="ARBA00010498"/>
    </source>
</evidence>
<dbReference type="GO" id="GO:0006207">
    <property type="term" value="P:'de novo' pyrimidine nucleobase biosynthetic process"/>
    <property type="evidence" value="ECO:0007669"/>
    <property type="project" value="InterPro"/>
</dbReference>
<keyword evidence="11" id="KW-1185">Reference proteome</keyword>
<keyword evidence="10" id="KW-0808">Transferase</keyword>
<feature type="binding site" evidence="7">
    <location>
        <position position="118"/>
    </location>
    <ligand>
        <name>Zn(2+)</name>
        <dbReference type="ChEBI" id="CHEBI:29105"/>
    </ligand>
</feature>
<dbReference type="AlphaFoldDB" id="K0IM94"/>
<dbReference type="KEGG" id="nga:Ngar_c32010"/>
<comment type="cofactor">
    <cofactor evidence="7">
        <name>Zn(2+)</name>
        <dbReference type="ChEBI" id="CHEBI:29105"/>
    </cofactor>
    <text evidence="7">Binds 1 zinc ion per subunit.</text>
</comment>
<name>K0IM94_NITGG</name>
<feature type="binding site" evidence="7">
    <location>
        <position position="145"/>
    </location>
    <ligand>
        <name>Zn(2+)</name>
        <dbReference type="ChEBI" id="CHEBI:29105"/>
    </ligand>
</feature>
<dbReference type="HOGENOM" id="CLU_128576_0_0_2"/>
<dbReference type="STRING" id="1237085.Ngar_c32010"/>
<evidence type="ECO:0000256" key="6">
    <source>
        <dbReference type="ARBA" id="ARBA00022975"/>
    </source>
</evidence>
<dbReference type="SUPFAM" id="SSF57825">
    <property type="entry name" value="Aspartate carbamoyltransferase, Regulatory-chain, C-terminal domain"/>
    <property type="match status" value="1"/>
</dbReference>
<protein>
    <recommendedName>
        <fullName evidence="3 7">Aspartate carbamoyltransferase regulatory chain</fullName>
    </recommendedName>
</protein>
<dbReference type="SUPFAM" id="SSF54893">
    <property type="entry name" value="Aspartate carbamoyltransferase, Regulatory-chain, N-terminal domain"/>
    <property type="match status" value="1"/>
</dbReference>
<feature type="binding site" evidence="7">
    <location>
        <position position="113"/>
    </location>
    <ligand>
        <name>Zn(2+)</name>
        <dbReference type="ChEBI" id="CHEBI:29105"/>
    </ligand>
</feature>
<dbReference type="GO" id="GO:0016740">
    <property type="term" value="F:transferase activity"/>
    <property type="evidence" value="ECO:0007669"/>
    <property type="project" value="UniProtKB-KW"/>
</dbReference>
<dbReference type="InterPro" id="IPR020542">
    <property type="entry name" value="Asp_carbamoyltrfase_reg_C"/>
</dbReference>
<dbReference type="GO" id="GO:0046872">
    <property type="term" value="F:metal ion binding"/>
    <property type="evidence" value="ECO:0007669"/>
    <property type="project" value="UniProtKB-KW"/>
</dbReference>
<accession>K0IM94</accession>
<comment type="function">
    <text evidence="1 7">Involved in allosteric regulation of aspartate carbamoyltransferase.</text>
</comment>
<evidence type="ECO:0000259" key="9">
    <source>
        <dbReference type="Pfam" id="PF02748"/>
    </source>
</evidence>
<feature type="domain" description="Aspartate carbamoyltransferase regulatory subunit N-terminal" evidence="8">
    <location>
        <begin position="11"/>
        <end position="101"/>
    </location>
</feature>
<keyword evidence="6 7" id="KW-0665">Pyrimidine biosynthesis</keyword>
<dbReference type="PANTHER" id="PTHR35805">
    <property type="entry name" value="ASPARTATE CARBAMOYLTRANSFERASE REGULATORY CHAIN"/>
    <property type="match status" value="1"/>
</dbReference>
<dbReference type="GO" id="GO:0009347">
    <property type="term" value="C:aspartate carbamoyltransferase complex"/>
    <property type="evidence" value="ECO:0007669"/>
    <property type="project" value="InterPro"/>
</dbReference>